<dbReference type="VEuPathDB" id="FungiDB:PV09_01068"/>
<dbReference type="HOGENOM" id="CLU_1020143_0_0_1"/>
<name>A0A0D2BA33_9PEZI</name>
<dbReference type="InParanoid" id="A0A0D2BA33"/>
<dbReference type="RefSeq" id="XP_016218003.1">
    <property type="nucleotide sequence ID" value="XM_016353908.1"/>
</dbReference>
<dbReference type="AlphaFoldDB" id="A0A0D2BA33"/>
<proteinExistence type="predicted"/>
<dbReference type="EMBL" id="KN847531">
    <property type="protein sequence ID" value="KIW08134.1"/>
    <property type="molecule type" value="Genomic_DNA"/>
</dbReference>
<evidence type="ECO:0000313" key="1">
    <source>
        <dbReference type="EMBL" id="KIW08134.1"/>
    </source>
</evidence>
<sequence>MADFTNYDERVTSPMTEVMEFQPTISHQFATSSGWDNMPPNIRAMIYKNVLPPLNGGEAISLSEFKAYYKDHCALLQVDHRTFVEAREWLFSANNFSVYYSPDHPEGLKAISIFGLGAFTTITLDIQVTDFSRIYSLFNILSQTTRLRHLSIRAYVDSYEFPDMGQREKEVKEFIAQHGDRVTQNMIKIKDIEIDLVGIASVAGFDLIVSRFIQHAWMKMIFKFDLPLAALTKHALFMGRPTIKLSAIQDRSIYARSHMLKLLLVLLTMLHVV</sequence>
<dbReference type="Proteomes" id="UP000053259">
    <property type="component" value="Unassembled WGS sequence"/>
</dbReference>
<accession>A0A0D2BA33</accession>
<keyword evidence="2" id="KW-1185">Reference proteome</keyword>
<protein>
    <submittedName>
        <fullName evidence="1">Uncharacterized protein</fullName>
    </submittedName>
</protein>
<gene>
    <name evidence="1" type="ORF">PV09_01068</name>
</gene>
<dbReference type="GeneID" id="27309041"/>
<reference evidence="1 2" key="1">
    <citation type="submission" date="2015-01" db="EMBL/GenBank/DDBJ databases">
        <title>The Genome Sequence of Ochroconis gallopava CBS43764.</title>
        <authorList>
            <consortium name="The Broad Institute Genomics Platform"/>
            <person name="Cuomo C."/>
            <person name="de Hoog S."/>
            <person name="Gorbushina A."/>
            <person name="Stielow B."/>
            <person name="Teixiera M."/>
            <person name="Abouelleil A."/>
            <person name="Chapman S.B."/>
            <person name="Priest M."/>
            <person name="Young S.K."/>
            <person name="Wortman J."/>
            <person name="Nusbaum C."/>
            <person name="Birren B."/>
        </authorList>
    </citation>
    <scope>NUCLEOTIDE SEQUENCE [LARGE SCALE GENOMIC DNA]</scope>
    <source>
        <strain evidence="1 2">CBS 43764</strain>
    </source>
</reference>
<organism evidence="1 2">
    <name type="scientific">Verruconis gallopava</name>
    <dbReference type="NCBI Taxonomy" id="253628"/>
    <lineage>
        <taxon>Eukaryota</taxon>
        <taxon>Fungi</taxon>
        <taxon>Dikarya</taxon>
        <taxon>Ascomycota</taxon>
        <taxon>Pezizomycotina</taxon>
        <taxon>Dothideomycetes</taxon>
        <taxon>Pleosporomycetidae</taxon>
        <taxon>Venturiales</taxon>
        <taxon>Sympoventuriaceae</taxon>
        <taxon>Verruconis</taxon>
    </lineage>
</organism>
<evidence type="ECO:0000313" key="2">
    <source>
        <dbReference type="Proteomes" id="UP000053259"/>
    </source>
</evidence>